<dbReference type="InterPro" id="IPR024079">
    <property type="entry name" value="MetalloPept_cat_dom_sf"/>
</dbReference>
<dbReference type="AlphaFoldDB" id="A0AAV2TA24"/>
<evidence type="ECO:0000256" key="6">
    <source>
        <dbReference type="ARBA" id="ARBA00023049"/>
    </source>
</evidence>
<evidence type="ECO:0000256" key="2">
    <source>
        <dbReference type="ARBA" id="ARBA00022670"/>
    </source>
</evidence>
<comment type="similarity">
    <text evidence="1 7">Belongs to the peptidase M3 family.</text>
</comment>
<dbReference type="InterPro" id="IPR045090">
    <property type="entry name" value="Pept_M3A_M3B"/>
</dbReference>
<protein>
    <recommendedName>
        <fullName evidence="9">Peptidase M3A/M3B catalytic domain-containing protein</fullName>
    </recommendedName>
</protein>
<dbReference type="Pfam" id="PF01432">
    <property type="entry name" value="Peptidase_M3"/>
    <property type="match status" value="1"/>
</dbReference>
<evidence type="ECO:0000313" key="10">
    <source>
        <dbReference type="EMBL" id="CAL5132949.1"/>
    </source>
</evidence>
<dbReference type="PANTHER" id="PTHR11804">
    <property type="entry name" value="PROTEASE M3 THIMET OLIGOPEPTIDASE-RELATED"/>
    <property type="match status" value="1"/>
</dbReference>
<evidence type="ECO:0000313" key="11">
    <source>
        <dbReference type="Proteomes" id="UP001497525"/>
    </source>
</evidence>
<proteinExistence type="inferred from homology"/>
<dbReference type="GO" id="GO:0004222">
    <property type="term" value="F:metalloendopeptidase activity"/>
    <property type="evidence" value="ECO:0007669"/>
    <property type="project" value="InterPro"/>
</dbReference>
<dbReference type="GO" id="GO:0006508">
    <property type="term" value="P:proteolysis"/>
    <property type="evidence" value="ECO:0007669"/>
    <property type="project" value="UniProtKB-KW"/>
</dbReference>
<evidence type="ECO:0000256" key="4">
    <source>
        <dbReference type="ARBA" id="ARBA00022801"/>
    </source>
</evidence>
<dbReference type="EMBL" id="CAXLJL010000145">
    <property type="protein sequence ID" value="CAL5132949.1"/>
    <property type="molecule type" value="Genomic_DNA"/>
</dbReference>
<keyword evidence="3 7" id="KW-0479">Metal-binding</keyword>
<dbReference type="Gene3D" id="1.10.1370.10">
    <property type="entry name" value="Neurolysin, domain 3"/>
    <property type="match status" value="1"/>
</dbReference>
<keyword evidence="6 7" id="KW-0482">Metalloprotease</keyword>
<reference evidence="10" key="1">
    <citation type="submission" date="2024-06" db="EMBL/GenBank/DDBJ databases">
        <authorList>
            <person name="Liu X."/>
            <person name="Lenzi L."/>
            <person name="Haldenby T S."/>
            <person name="Uol C."/>
        </authorList>
    </citation>
    <scope>NUCLEOTIDE SEQUENCE</scope>
</reference>
<dbReference type="PANTHER" id="PTHR11804:SF83">
    <property type="entry name" value="LD37516P"/>
    <property type="match status" value="1"/>
</dbReference>
<gene>
    <name evidence="10" type="ORF">CDAUBV1_LOCUS5824</name>
</gene>
<keyword evidence="2 7" id="KW-0645">Protease</keyword>
<keyword evidence="5 7" id="KW-0862">Zinc</keyword>
<evidence type="ECO:0000256" key="8">
    <source>
        <dbReference type="SAM" id="MobiDB-lite"/>
    </source>
</evidence>
<evidence type="ECO:0000256" key="1">
    <source>
        <dbReference type="ARBA" id="ARBA00006040"/>
    </source>
</evidence>
<evidence type="ECO:0000256" key="7">
    <source>
        <dbReference type="RuleBase" id="RU003435"/>
    </source>
</evidence>
<evidence type="ECO:0000256" key="3">
    <source>
        <dbReference type="ARBA" id="ARBA00022723"/>
    </source>
</evidence>
<dbReference type="SUPFAM" id="SSF55486">
    <property type="entry name" value="Metalloproteases ('zincins'), catalytic domain"/>
    <property type="match status" value="2"/>
</dbReference>
<evidence type="ECO:0000256" key="5">
    <source>
        <dbReference type="ARBA" id="ARBA00022833"/>
    </source>
</evidence>
<dbReference type="Gene3D" id="3.40.390.10">
    <property type="entry name" value="Collagenase (Catalytic Domain)"/>
    <property type="match status" value="1"/>
</dbReference>
<feature type="domain" description="Peptidase M3A/M3B catalytic" evidence="9">
    <location>
        <begin position="320"/>
        <end position="522"/>
    </location>
</feature>
<organism evidence="10 11">
    <name type="scientific">Calicophoron daubneyi</name>
    <name type="common">Rumen fluke</name>
    <name type="synonym">Paramphistomum daubneyi</name>
    <dbReference type="NCBI Taxonomy" id="300641"/>
    <lineage>
        <taxon>Eukaryota</taxon>
        <taxon>Metazoa</taxon>
        <taxon>Spiralia</taxon>
        <taxon>Lophotrochozoa</taxon>
        <taxon>Platyhelminthes</taxon>
        <taxon>Trematoda</taxon>
        <taxon>Digenea</taxon>
        <taxon>Plagiorchiida</taxon>
        <taxon>Pronocephalata</taxon>
        <taxon>Paramphistomoidea</taxon>
        <taxon>Paramphistomidae</taxon>
        <taxon>Calicophoron</taxon>
    </lineage>
</organism>
<accession>A0AAV2TA24</accession>
<dbReference type="InterPro" id="IPR001567">
    <property type="entry name" value="Pept_M3A_M3B_dom"/>
</dbReference>
<name>A0AAV2TA24_CALDB</name>
<feature type="region of interest" description="Disordered" evidence="8">
    <location>
        <begin position="196"/>
        <end position="218"/>
    </location>
</feature>
<dbReference type="GO" id="GO:0046872">
    <property type="term" value="F:metal ion binding"/>
    <property type="evidence" value="ECO:0007669"/>
    <property type="project" value="UniProtKB-UniRule"/>
</dbReference>
<keyword evidence="4 7" id="KW-0378">Hydrolase</keyword>
<sequence length="823" mass="92943">MFRISSSFPQLSRCVRYVSLPRDVKFEHGPSYYIIPEVPGGKSTVAKCFPLDKWPRIEELTPPDLFNEFSRMLIDFQLSLSKLSENLRKKGVDAAGSATFIHSLEQIIYPMEHAIEITRSISTYSTDPTFALIISRLFQKLQTSWTNYFCLDPEIYRALLTTVSNRKHIDVSEAELLRELIHRCWLEGAELMLGDRGTGQVNSNSKSASKASDHRHEQTLDNLLDVKRRLEKEEIQFQAMVQACASASSPQMVRSSITGRFQNRPESSFLMGDKGFPISESDLAPSAPSWLPRVLGGRQVGGHVTDMEVNLNSDLTVRAVLRHCSTRQIRQSLWLKWVQRASVRHFGGSTGDHASNDGRMQEIRRLRHGYARLLGCEDWLSVVWKSEHMRSPSSPEWLIDNVLEPLRVHLRPVGENELRLLSEWASANLDMLGAKLQPWDIDYAIEQYNYAATFDQLHAPIAPVRGSLLAYLHQMLSELASLFNLKLTIDQKKDELVSMVRVQDDSSGEVVGEVILDLFGESNRAHLHGSAVPLPLLTRTRRGSTDKSTEVAHNGHHSVVTLLGGLPKSAQTEGLDVEVVLSIASGFGSCLQLILPRTYHCSRFGLSPYLAPDITHLADDLCYALARNLLFHSHVNPESPSKKVSSFYSDPVLKLHPPPARLVVLPTLRNLYEARFDLSLWSAEDRNQHWITLNNQHWSSHLPYARHSEDTWPCSAIELFGPNSMPGLQYQRVWRDVVVCDVLAALREKGWPAQQTSGVHDILRSFREIFLEAKDRLPPGELFRLFRGRDPNPEHLLQSMNVRGSLAYAPVSSESQLDPSLAR</sequence>
<dbReference type="InterPro" id="IPR024077">
    <property type="entry name" value="Neurolysin/TOP_dom2"/>
</dbReference>
<evidence type="ECO:0000259" key="9">
    <source>
        <dbReference type="Pfam" id="PF01432"/>
    </source>
</evidence>
<dbReference type="Proteomes" id="UP001497525">
    <property type="component" value="Unassembled WGS sequence"/>
</dbReference>
<comment type="caution">
    <text evidence="10">The sequence shown here is derived from an EMBL/GenBank/DDBJ whole genome shotgun (WGS) entry which is preliminary data.</text>
</comment>
<comment type="cofactor">
    <cofactor evidence="7">
        <name>Zn(2+)</name>
        <dbReference type="ChEBI" id="CHEBI:29105"/>
    </cofactor>
    <text evidence="7">Binds 1 zinc ion.</text>
</comment>